<dbReference type="EMBL" id="LGTL01000007">
    <property type="protein sequence ID" value="KPA80776.1"/>
    <property type="molecule type" value="Genomic_DNA"/>
</dbReference>
<comment type="caution">
    <text evidence="3">The sequence shown here is derived from an EMBL/GenBank/DDBJ whole genome shotgun (WGS) entry which is preliminary data.</text>
</comment>
<reference evidence="3 4" key="1">
    <citation type="submission" date="2015-07" db="EMBL/GenBank/DDBJ databases">
        <title>High-quality genome of monoxenous trypanosomatid Leptomonas pyrrhocoris.</title>
        <authorList>
            <person name="Flegontov P."/>
            <person name="Butenko A."/>
            <person name="Firsov S."/>
            <person name="Vlcek C."/>
            <person name="Logacheva M.D."/>
            <person name="Field M."/>
            <person name="Filatov D."/>
            <person name="Flegontova O."/>
            <person name="Gerasimov E."/>
            <person name="Jackson A.P."/>
            <person name="Kelly S."/>
            <person name="Opperdoes F."/>
            <person name="O'Reilly A."/>
            <person name="Votypka J."/>
            <person name="Yurchenko V."/>
            <person name="Lukes J."/>
        </authorList>
    </citation>
    <scope>NUCLEOTIDE SEQUENCE [LARGE SCALE GENOMIC DNA]</scope>
    <source>
        <strain evidence="3">H10</strain>
    </source>
</reference>
<dbReference type="GeneID" id="26904515"/>
<dbReference type="RefSeq" id="XP_015659215.1">
    <property type="nucleotide sequence ID" value="XM_015801814.1"/>
</dbReference>
<dbReference type="AlphaFoldDB" id="A0A0M9G2F1"/>
<feature type="domain" description="PDZ" evidence="2">
    <location>
        <begin position="108"/>
        <end position="181"/>
    </location>
</feature>
<gene>
    <name evidence="3" type="ORF">ABB37_04224</name>
</gene>
<evidence type="ECO:0000313" key="3">
    <source>
        <dbReference type="EMBL" id="KPA80776.1"/>
    </source>
</evidence>
<dbReference type="Proteomes" id="UP000037923">
    <property type="component" value="Unassembled WGS sequence"/>
</dbReference>
<protein>
    <recommendedName>
        <fullName evidence="2">PDZ domain-containing protein</fullName>
    </recommendedName>
</protein>
<feature type="region of interest" description="Disordered" evidence="1">
    <location>
        <begin position="46"/>
        <end position="72"/>
    </location>
</feature>
<dbReference type="InterPro" id="IPR036034">
    <property type="entry name" value="PDZ_sf"/>
</dbReference>
<evidence type="ECO:0000313" key="4">
    <source>
        <dbReference type="Proteomes" id="UP000037923"/>
    </source>
</evidence>
<sequence length="231" mass="25233">MAAPPASSVLAIWRETAREKKVSVVVLLALGLCSLYRYLNSEPDSAGKDGTAAKAADTPPSSSDGREDSLTGDAAADMRVAATHYGREYQDRVKATTAVPRAASKARPFIGFSLADNIVDGALVVDGVFVGGPADQTGVDIDHELVSINNEPATSIAEVRQLVEKHCRPGQVTRMKLRKEDEGCEYEVMLWVMTSDERYRGRPYFFDTTTNEVRQSERLKQAWRPGDSPVK</sequence>
<dbReference type="InterPro" id="IPR001478">
    <property type="entry name" value="PDZ"/>
</dbReference>
<dbReference type="OMA" id="YEVLLWI"/>
<accession>A0A0M9G2F1</accession>
<dbReference type="VEuPathDB" id="TriTrypDB:LpyrH10_07_0310"/>
<evidence type="ECO:0000256" key="1">
    <source>
        <dbReference type="SAM" id="MobiDB-lite"/>
    </source>
</evidence>
<evidence type="ECO:0000259" key="2">
    <source>
        <dbReference type="SMART" id="SM00228"/>
    </source>
</evidence>
<keyword evidence="4" id="KW-1185">Reference proteome</keyword>
<dbReference type="SUPFAM" id="SSF50156">
    <property type="entry name" value="PDZ domain-like"/>
    <property type="match status" value="1"/>
</dbReference>
<feature type="compositionally biased region" description="Low complexity" evidence="1">
    <location>
        <begin position="48"/>
        <end position="60"/>
    </location>
</feature>
<dbReference type="InterPro" id="IPR041489">
    <property type="entry name" value="PDZ_6"/>
</dbReference>
<dbReference type="OrthoDB" id="252897at2759"/>
<name>A0A0M9G2F1_LEPPY</name>
<proteinExistence type="predicted"/>
<dbReference type="Gene3D" id="2.30.42.10">
    <property type="match status" value="1"/>
</dbReference>
<dbReference type="SMART" id="SM00228">
    <property type="entry name" value="PDZ"/>
    <property type="match status" value="1"/>
</dbReference>
<dbReference type="Pfam" id="PF17820">
    <property type="entry name" value="PDZ_6"/>
    <property type="match status" value="1"/>
</dbReference>
<organism evidence="3 4">
    <name type="scientific">Leptomonas pyrrhocoris</name>
    <name type="common">Firebug parasite</name>
    <dbReference type="NCBI Taxonomy" id="157538"/>
    <lineage>
        <taxon>Eukaryota</taxon>
        <taxon>Discoba</taxon>
        <taxon>Euglenozoa</taxon>
        <taxon>Kinetoplastea</taxon>
        <taxon>Metakinetoplastina</taxon>
        <taxon>Trypanosomatida</taxon>
        <taxon>Trypanosomatidae</taxon>
        <taxon>Leishmaniinae</taxon>
        <taxon>Leptomonas</taxon>
    </lineage>
</organism>